<comment type="caution">
    <text evidence="2">The sequence shown here is derived from an EMBL/GenBank/DDBJ whole genome shotgun (WGS) entry which is preliminary data.</text>
</comment>
<name>A0ABQ5GBY5_9ASTR</name>
<evidence type="ECO:0000313" key="3">
    <source>
        <dbReference type="Proteomes" id="UP001151760"/>
    </source>
</evidence>
<evidence type="ECO:0000313" key="2">
    <source>
        <dbReference type="EMBL" id="GJT72608.1"/>
    </source>
</evidence>
<accession>A0ABQ5GBY5</accession>
<gene>
    <name evidence="2" type="ORF">Tco_1031894</name>
</gene>
<reference evidence="2" key="1">
    <citation type="journal article" date="2022" name="Int. J. Mol. Sci.">
        <title>Draft Genome of Tanacetum Coccineum: Genomic Comparison of Closely Related Tanacetum-Family Plants.</title>
        <authorList>
            <person name="Yamashiro T."/>
            <person name="Shiraishi A."/>
            <person name="Nakayama K."/>
            <person name="Satake H."/>
        </authorList>
    </citation>
    <scope>NUCLEOTIDE SEQUENCE</scope>
</reference>
<dbReference type="EMBL" id="BQNB010018273">
    <property type="protein sequence ID" value="GJT72608.1"/>
    <property type="molecule type" value="Genomic_DNA"/>
</dbReference>
<protein>
    <submittedName>
        <fullName evidence="2">Uncharacterized protein</fullName>
    </submittedName>
</protein>
<feature type="region of interest" description="Disordered" evidence="1">
    <location>
        <begin position="1"/>
        <end position="20"/>
    </location>
</feature>
<keyword evidence="3" id="KW-1185">Reference proteome</keyword>
<sequence length="109" mass="12711">MTSSSADESQNNPEKSQIQNVQQIVTTTVSNNNAKFPYLKKDEYETWAMKMEYWIMNSDHNLWNVVLNGNNKKKLGRDRILNNRPPKLIMTKPISTSYPEANIMKNFFP</sequence>
<proteinExistence type="predicted"/>
<feature type="compositionally biased region" description="Polar residues" evidence="1">
    <location>
        <begin position="1"/>
        <end position="15"/>
    </location>
</feature>
<dbReference type="Proteomes" id="UP001151760">
    <property type="component" value="Unassembled WGS sequence"/>
</dbReference>
<evidence type="ECO:0000256" key="1">
    <source>
        <dbReference type="SAM" id="MobiDB-lite"/>
    </source>
</evidence>
<organism evidence="2 3">
    <name type="scientific">Tanacetum coccineum</name>
    <dbReference type="NCBI Taxonomy" id="301880"/>
    <lineage>
        <taxon>Eukaryota</taxon>
        <taxon>Viridiplantae</taxon>
        <taxon>Streptophyta</taxon>
        <taxon>Embryophyta</taxon>
        <taxon>Tracheophyta</taxon>
        <taxon>Spermatophyta</taxon>
        <taxon>Magnoliopsida</taxon>
        <taxon>eudicotyledons</taxon>
        <taxon>Gunneridae</taxon>
        <taxon>Pentapetalae</taxon>
        <taxon>asterids</taxon>
        <taxon>campanulids</taxon>
        <taxon>Asterales</taxon>
        <taxon>Asteraceae</taxon>
        <taxon>Asteroideae</taxon>
        <taxon>Anthemideae</taxon>
        <taxon>Anthemidinae</taxon>
        <taxon>Tanacetum</taxon>
    </lineage>
</organism>
<reference evidence="2" key="2">
    <citation type="submission" date="2022-01" db="EMBL/GenBank/DDBJ databases">
        <authorList>
            <person name="Yamashiro T."/>
            <person name="Shiraishi A."/>
            <person name="Satake H."/>
            <person name="Nakayama K."/>
        </authorList>
    </citation>
    <scope>NUCLEOTIDE SEQUENCE</scope>
</reference>